<feature type="non-terminal residue" evidence="1">
    <location>
        <position position="1"/>
    </location>
</feature>
<gene>
    <name evidence="1" type="ORF">SK128_021761</name>
</gene>
<comment type="caution">
    <text evidence="1">The sequence shown here is derived from an EMBL/GenBank/DDBJ whole genome shotgun (WGS) entry which is preliminary data.</text>
</comment>
<proteinExistence type="predicted"/>
<keyword evidence="2" id="KW-1185">Reference proteome</keyword>
<name>A0AAN8WH01_HALRR</name>
<evidence type="ECO:0000313" key="2">
    <source>
        <dbReference type="Proteomes" id="UP001381693"/>
    </source>
</evidence>
<sequence length="76" mass="8573">YPQTLLPIIGHQLTHVKCASVFHSLFGILVTGIKKLDKGRWIYEHMAFSMNLKEVLKFAKSAQTSTKLEAKSEVTL</sequence>
<dbReference type="AlphaFoldDB" id="A0AAN8WH01"/>
<accession>A0AAN8WH01</accession>
<protein>
    <submittedName>
        <fullName evidence="1">Uncharacterized protein</fullName>
    </submittedName>
</protein>
<dbReference type="EMBL" id="JAXCGZ010023101">
    <property type="protein sequence ID" value="KAK7017088.1"/>
    <property type="molecule type" value="Genomic_DNA"/>
</dbReference>
<dbReference type="Proteomes" id="UP001381693">
    <property type="component" value="Unassembled WGS sequence"/>
</dbReference>
<reference evidence="1 2" key="1">
    <citation type="submission" date="2023-11" db="EMBL/GenBank/DDBJ databases">
        <title>Halocaridina rubra genome assembly.</title>
        <authorList>
            <person name="Smith C."/>
        </authorList>
    </citation>
    <scope>NUCLEOTIDE SEQUENCE [LARGE SCALE GENOMIC DNA]</scope>
    <source>
        <strain evidence="1">EP-1</strain>
        <tissue evidence="1">Whole</tissue>
    </source>
</reference>
<evidence type="ECO:0000313" key="1">
    <source>
        <dbReference type="EMBL" id="KAK7017088.1"/>
    </source>
</evidence>
<organism evidence="1 2">
    <name type="scientific">Halocaridina rubra</name>
    <name type="common">Hawaiian red shrimp</name>
    <dbReference type="NCBI Taxonomy" id="373956"/>
    <lineage>
        <taxon>Eukaryota</taxon>
        <taxon>Metazoa</taxon>
        <taxon>Ecdysozoa</taxon>
        <taxon>Arthropoda</taxon>
        <taxon>Crustacea</taxon>
        <taxon>Multicrustacea</taxon>
        <taxon>Malacostraca</taxon>
        <taxon>Eumalacostraca</taxon>
        <taxon>Eucarida</taxon>
        <taxon>Decapoda</taxon>
        <taxon>Pleocyemata</taxon>
        <taxon>Caridea</taxon>
        <taxon>Atyoidea</taxon>
        <taxon>Atyidae</taxon>
        <taxon>Halocaridina</taxon>
    </lineage>
</organism>